<keyword evidence="3" id="KW-0805">Transcription regulation</keyword>
<sequence>MATIARKKTWRPTSQTSSLTCRIRRVKCAEERPACLRCSKTGRKCDGYDSDGPEMSSSPPTRRDSEASSSTDSSIVSLTTSIVEMPSPVIEWDEEERRSVNFFITKTAPKLAGNLESKF</sequence>
<evidence type="ECO:0000256" key="1">
    <source>
        <dbReference type="ARBA" id="ARBA00022723"/>
    </source>
</evidence>
<keyword evidence="1" id="KW-0479">Metal-binding</keyword>
<name>A0A4Z1KJ58_9HELO</name>
<comment type="caution">
    <text evidence="9">The sequence shown here is derived from an EMBL/GenBank/DDBJ whole genome shotgun (WGS) entry which is preliminary data.</text>
</comment>
<dbReference type="Proteomes" id="UP000297280">
    <property type="component" value="Unassembled WGS sequence"/>
</dbReference>
<dbReference type="PROSITE" id="PS50048">
    <property type="entry name" value="ZN2_CY6_FUNGAL_2"/>
    <property type="match status" value="1"/>
</dbReference>
<reference evidence="9 10" key="1">
    <citation type="submission" date="2017-12" db="EMBL/GenBank/DDBJ databases">
        <title>Comparative genomics of Botrytis spp.</title>
        <authorList>
            <person name="Valero-Jimenez C.A."/>
            <person name="Tapia P."/>
            <person name="Veloso J."/>
            <person name="Silva-Moreno E."/>
            <person name="Staats M."/>
            <person name="Valdes J.H."/>
            <person name="Van Kan J.A.L."/>
        </authorList>
    </citation>
    <scope>NUCLEOTIDE SEQUENCE [LARGE SCALE GENOMIC DNA]</scope>
    <source>
        <strain evidence="9 10">MUCL3349</strain>
    </source>
</reference>
<evidence type="ECO:0000256" key="3">
    <source>
        <dbReference type="ARBA" id="ARBA00023015"/>
    </source>
</evidence>
<dbReference type="OrthoDB" id="3172332at2759"/>
<dbReference type="GO" id="GO:0003677">
    <property type="term" value="F:DNA binding"/>
    <property type="evidence" value="ECO:0007669"/>
    <property type="project" value="UniProtKB-KW"/>
</dbReference>
<dbReference type="PANTHER" id="PTHR36206">
    <property type="entry name" value="ASPERCRYPTIN BIOSYNTHESIS CLUSTER-SPECIFIC TRANSCRIPTION REGULATOR ATNN-RELATED"/>
    <property type="match status" value="1"/>
</dbReference>
<keyword evidence="5" id="KW-0804">Transcription</keyword>
<dbReference type="GO" id="GO:0008270">
    <property type="term" value="F:zinc ion binding"/>
    <property type="evidence" value="ECO:0007669"/>
    <property type="project" value="InterPro"/>
</dbReference>
<dbReference type="InterPro" id="IPR001138">
    <property type="entry name" value="Zn2Cys6_DnaBD"/>
</dbReference>
<keyword evidence="2" id="KW-0862">Zinc</keyword>
<protein>
    <recommendedName>
        <fullName evidence="8">Zn(2)-C6 fungal-type domain-containing protein</fullName>
    </recommendedName>
</protein>
<dbReference type="STRING" id="87229.A0A4Z1KJ58"/>
<dbReference type="Pfam" id="PF00172">
    <property type="entry name" value="Zn_clus"/>
    <property type="match status" value="1"/>
</dbReference>
<evidence type="ECO:0000256" key="5">
    <source>
        <dbReference type="ARBA" id="ARBA00023163"/>
    </source>
</evidence>
<gene>
    <name evidence="9" type="ORF">BPOR_0335g00070</name>
</gene>
<evidence type="ECO:0000256" key="7">
    <source>
        <dbReference type="SAM" id="MobiDB-lite"/>
    </source>
</evidence>
<keyword evidence="6" id="KW-0539">Nucleus</keyword>
<feature type="domain" description="Zn(2)-C6 fungal-type" evidence="8">
    <location>
        <begin position="17"/>
        <end position="45"/>
    </location>
</feature>
<evidence type="ECO:0000256" key="6">
    <source>
        <dbReference type="ARBA" id="ARBA00023242"/>
    </source>
</evidence>
<feature type="region of interest" description="Disordered" evidence="7">
    <location>
        <begin position="40"/>
        <end position="79"/>
    </location>
</feature>
<feature type="compositionally biased region" description="Low complexity" evidence="7">
    <location>
        <begin position="67"/>
        <end position="79"/>
    </location>
</feature>
<dbReference type="PANTHER" id="PTHR36206:SF12">
    <property type="entry name" value="ASPERCRYPTIN BIOSYNTHESIS CLUSTER-SPECIFIC TRANSCRIPTION REGULATOR ATNN-RELATED"/>
    <property type="match status" value="1"/>
</dbReference>
<dbReference type="GO" id="GO:0000981">
    <property type="term" value="F:DNA-binding transcription factor activity, RNA polymerase II-specific"/>
    <property type="evidence" value="ECO:0007669"/>
    <property type="project" value="InterPro"/>
</dbReference>
<dbReference type="AlphaFoldDB" id="A0A4Z1KJ58"/>
<dbReference type="CDD" id="cd00067">
    <property type="entry name" value="GAL4"/>
    <property type="match status" value="1"/>
</dbReference>
<proteinExistence type="predicted"/>
<accession>A0A4Z1KJ58</accession>
<organism evidence="9 10">
    <name type="scientific">Botrytis porri</name>
    <dbReference type="NCBI Taxonomy" id="87229"/>
    <lineage>
        <taxon>Eukaryota</taxon>
        <taxon>Fungi</taxon>
        <taxon>Dikarya</taxon>
        <taxon>Ascomycota</taxon>
        <taxon>Pezizomycotina</taxon>
        <taxon>Leotiomycetes</taxon>
        <taxon>Helotiales</taxon>
        <taxon>Sclerotiniaceae</taxon>
        <taxon>Botrytis</taxon>
    </lineage>
</organism>
<dbReference type="InterPro" id="IPR036864">
    <property type="entry name" value="Zn2-C6_fun-type_DNA-bd_sf"/>
</dbReference>
<evidence type="ECO:0000313" key="10">
    <source>
        <dbReference type="Proteomes" id="UP000297280"/>
    </source>
</evidence>
<dbReference type="SMART" id="SM00066">
    <property type="entry name" value="GAL4"/>
    <property type="match status" value="1"/>
</dbReference>
<evidence type="ECO:0000313" key="9">
    <source>
        <dbReference type="EMBL" id="TGO86101.1"/>
    </source>
</evidence>
<dbReference type="SUPFAM" id="SSF57701">
    <property type="entry name" value="Zn2/Cys6 DNA-binding domain"/>
    <property type="match status" value="1"/>
</dbReference>
<evidence type="ECO:0000256" key="2">
    <source>
        <dbReference type="ARBA" id="ARBA00022833"/>
    </source>
</evidence>
<dbReference type="InterPro" id="IPR052360">
    <property type="entry name" value="Transcr_Regulatory_Proteins"/>
</dbReference>
<evidence type="ECO:0000256" key="4">
    <source>
        <dbReference type="ARBA" id="ARBA00023125"/>
    </source>
</evidence>
<dbReference type="Gene3D" id="4.10.240.10">
    <property type="entry name" value="Zn(2)-C6 fungal-type DNA-binding domain"/>
    <property type="match status" value="1"/>
</dbReference>
<keyword evidence="10" id="KW-1185">Reference proteome</keyword>
<dbReference type="EMBL" id="PQXO01000334">
    <property type="protein sequence ID" value="TGO86101.1"/>
    <property type="molecule type" value="Genomic_DNA"/>
</dbReference>
<evidence type="ECO:0000259" key="8">
    <source>
        <dbReference type="PROSITE" id="PS50048"/>
    </source>
</evidence>
<keyword evidence="4" id="KW-0238">DNA-binding</keyword>